<dbReference type="PANTHER" id="PTHR46623:SF6">
    <property type="entry name" value="ALPHA_BETA-HYDROLASES SUPERFAMILY PROTEIN"/>
    <property type="match status" value="1"/>
</dbReference>
<accession>A0A3M8SWG9</accession>
<dbReference type="RefSeq" id="WP_123086949.1">
    <property type="nucleotide sequence ID" value="NZ_RIBS01000002.1"/>
</dbReference>
<dbReference type="InterPro" id="IPR002925">
    <property type="entry name" value="Dienelactn_hydro"/>
</dbReference>
<evidence type="ECO:0000313" key="3">
    <source>
        <dbReference type="Proteomes" id="UP000267049"/>
    </source>
</evidence>
<dbReference type="EMBL" id="RIBS01000002">
    <property type="protein sequence ID" value="RNF85163.1"/>
    <property type="molecule type" value="Genomic_DNA"/>
</dbReference>
<gene>
    <name evidence="2" type="ORF">EER27_05150</name>
</gene>
<reference evidence="2 3" key="1">
    <citation type="submission" date="2018-11" db="EMBL/GenBank/DDBJ databases">
        <title>Lysobacter cryohumiis sp. nov., isolated from soil in the Tianshan Mountains, Xinjiang, China.</title>
        <authorList>
            <person name="Luo Y."/>
            <person name="Sheng H."/>
        </authorList>
    </citation>
    <scope>NUCLEOTIDE SEQUENCE [LARGE SCALE GENOMIC DNA]</scope>
    <source>
        <strain evidence="2 3">ZS60</strain>
    </source>
</reference>
<dbReference type="Proteomes" id="UP000267049">
    <property type="component" value="Unassembled WGS sequence"/>
</dbReference>
<keyword evidence="3" id="KW-1185">Reference proteome</keyword>
<dbReference type="InterPro" id="IPR029058">
    <property type="entry name" value="AB_hydrolase_fold"/>
</dbReference>
<feature type="domain" description="Dienelactone hydrolase" evidence="1">
    <location>
        <begin position="16"/>
        <end position="222"/>
    </location>
</feature>
<dbReference type="Gene3D" id="3.40.50.1820">
    <property type="entry name" value="alpha/beta hydrolase"/>
    <property type="match status" value="1"/>
</dbReference>
<dbReference type="PANTHER" id="PTHR46623">
    <property type="entry name" value="CARBOXYMETHYLENEBUTENOLIDASE-RELATED"/>
    <property type="match status" value="1"/>
</dbReference>
<dbReference type="AlphaFoldDB" id="A0A3M8SWG9"/>
<name>A0A3M8SWG9_9GAMM</name>
<dbReference type="OrthoDB" id="9787933at2"/>
<evidence type="ECO:0000313" key="2">
    <source>
        <dbReference type="EMBL" id="RNF85163.1"/>
    </source>
</evidence>
<protein>
    <submittedName>
        <fullName evidence="2">Dienelactone hydrolase family protein</fullName>
    </submittedName>
</protein>
<comment type="caution">
    <text evidence="2">The sequence shown here is derived from an EMBL/GenBank/DDBJ whole genome shotgun (WGS) entry which is preliminary data.</text>
</comment>
<sequence length="225" mass="24330">MGHWIDLDTEHGRIAGWYAAPVGLSRGGVVVVQEIFGLNGHIRSVVDRVAAAGFTALAPALFDPVERGVELAYDDAGVARGRQLTAALGFDRALELVSASAEHLQLEGLRTGVVGFCWGGTLSYLSAARLGLPAVDYYGARSVDFLDQRNDGEPLLAPLLCHFGEHDASIPPEAIALHRRKLPGAIIHLYPAGHGFNCDPRRDYHQASAELAWQRSIDFLAENLR</sequence>
<evidence type="ECO:0000259" key="1">
    <source>
        <dbReference type="Pfam" id="PF01738"/>
    </source>
</evidence>
<dbReference type="InterPro" id="IPR051049">
    <property type="entry name" value="Dienelactone_hydrolase-like"/>
</dbReference>
<organism evidence="2 3">
    <name type="scientific">Montanilutibacter psychrotolerans</name>
    <dbReference type="NCBI Taxonomy" id="1327343"/>
    <lineage>
        <taxon>Bacteria</taxon>
        <taxon>Pseudomonadati</taxon>
        <taxon>Pseudomonadota</taxon>
        <taxon>Gammaproteobacteria</taxon>
        <taxon>Lysobacterales</taxon>
        <taxon>Lysobacteraceae</taxon>
        <taxon>Montanilutibacter</taxon>
    </lineage>
</organism>
<dbReference type="GO" id="GO:0016787">
    <property type="term" value="F:hydrolase activity"/>
    <property type="evidence" value="ECO:0007669"/>
    <property type="project" value="UniProtKB-KW"/>
</dbReference>
<keyword evidence="2" id="KW-0378">Hydrolase</keyword>
<proteinExistence type="predicted"/>
<dbReference type="SUPFAM" id="SSF53474">
    <property type="entry name" value="alpha/beta-Hydrolases"/>
    <property type="match status" value="1"/>
</dbReference>
<dbReference type="Pfam" id="PF01738">
    <property type="entry name" value="DLH"/>
    <property type="match status" value="1"/>
</dbReference>